<evidence type="ECO:0000256" key="1">
    <source>
        <dbReference type="SAM" id="MobiDB-lite"/>
    </source>
</evidence>
<name>A0AAP0PGH4_9MAGN</name>
<feature type="region of interest" description="Disordered" evidence="1">
    <location>
        <begin position="97"/>
        <end position="117"/>
    </location>
</feature>
<keyword evidence="4" id="KW-1185">Reference proteome</keyword>
<comment type="caution">
    <text evidence="3">The sequence shown here is derived from an EMBL/GenBank/DDBJ whole genome shotgun (WGS) entry which is preliminary data.</text>
</comment>
<accession>A0AAP0PGH4</accession>
<sequence length="153" mass="16684">MSPFVLILSSSAPFALATPPRAPSWLAPSTSAGRFASCSGSSQLLPSRVKRIELTQLQPNTPIGETELYLSVVERDDKGRTYRLGWIPSGSRCRHATVGAGAGGGDGAGSSRPISSPNEPIELLRWDFKEMQRHILQFMQDHTLTHNELLEVQ</sequence>
<evidence type="ECO:0000313" key="4">
    <source>
        <dbReference type="Proteomes" id="UP001419268"/>
    </source>
</evidence>
<proteinExistence type="predicted"/>
<reference evidence="3 4" key="1">
    <citation type="submission" date="2024-01" db="EMBL/GenBank/DDBJ databases">
        <title>Genome assemblies of Stephania.</title>
        <authorList>
            <person name="Yang L."/>
        </authorList>
    </citation>
    <scope>NUCLEOTIDE SEQUENCE [LARGE SCALE GENOMIC DNA]</scope>
    <source>
        <strain evidence="3">JXDWG</strain>
        <tissue evidence="3">Leaf</tissue>
    </source>
</reference>
<organism evidence="3 4">
    <name type="scientific">Stephania cephalantha</name>
    <dbReference type="NCBI Taxonomy" id="152367"/>
    <lineage>
        <taxon>Eukaryota</taxon>
        <taxon>Viridiplantae</taxon>
        <taxon>Streptophyta</taxon>
        <taxon>Embryophyta</taxon>
        <taxon>Tracheophyta</taxon>
        <taxon>Spermatophyta</taxon>
        <taxon>Magnoliopsida</taxon>
        <taxon>Ranunculales</taxon>
        <taxon>Menispermaceae</taxon>
        <taxon>Menispermoideae</taxon>
        <taxon>Cissampelideae</taxon>
        <taxon>Stephania</taxon>
    </lineage>
</organism>
<evidence type="ECO:0000256" key="2">
    <source>
        <dbReference type="SAM" id="SignalP"/>
    </source>
</evidence>
<keyword evidence="2" id="KW-0732">Signal</keyword>
<protein>
    <submittedName>
        <fullName evidence="3">Uncharacterized protein</fullName>
    </submittedName>
</protein>
<feature type="signal peptide" evidence="2">
    <location>
        <begin position="1"/>
        <end position="17"/>
    </location>
</feature>
<dbReference type="AlphaFoldDB" id="A0AAP0PGH4"/>
<gene>
    <name evidence="3" type="ORF">Scep_009672</name>
</gene>
<dbReference type="EMBL" id="JBBNAG010000004">
    <property type="protein sequence ID" value="KAK9139991.1"/>
    <property type="molecule type" value="Genomic_DNA"/>
</dbReference>
<evidence type="ECO:0000313" key="3">
    <source>
        <dbReference type="EMBL" id="KAK9139991.1"/>
    </source>
</evidence>
<feature type="chain" id="PRO_5042891151" evidence="2">
    <location>
        <begin position="18"/>
        <end position="153"/>
    </location>
</feature>
<dbReference type="Proteomes" id="UP001419268">
    <property type="component" value="Unassembled WGS sequence"/>
</dbReference>